<evidence type="ECO:0000256" key="1">
    <source>
        <dbReference type="SAM" id="Phobius"/>
    </source>
</evidence>
<keyword evidence="1" id="KW-1133">Transmembrane helix</keyword>
<protein>
    <submittedName>
        <fullName evidence="2">Transporter</fullName>
    </submittedName>
</protein>
<keyword evidence="1" id="KW-0812">Transmembrane</keyword>
<dbReference type="Proteomes" id="UP001500280">
    <property type="component" value="Unassembled WGS sequence"/>
</dbReference>
<feature type="transmembrane region" description="Helical" evidence="1">
    <location>
        <begin position="104"/>
        <end position="130"/>
    </location>
</feature>
<name>A0ABN2G990_9ACTN</name>
<evidence type="ECO:0000313" key="3">
    <source>
        <dbReference type="Proteomes" id="UP001500280"/>
    </source>
</evidence>
<comment type="caution">
    <text evidence="2">The sequence shown here is derived from an EMBL/GenBank/DDBJ whole genome shotgun (WGS) entry which is preliminary data.</text>
</comment>
<gene>
    <name evidence="2" type="ORF">GCM10009745_07170</name>
</gene>
<proteinExistence type="predicted"/>
<feature type="transmembrane region" description="Helical" evidence="1">
    <location>
        <begin position="185"/>
        <end position="206"/>
    </location>
</feature>
<accession>A0ABN2G990</accession>
<feature type="transmembrane region" description="Helical" evidence="1">
    <location>
        <begin position="59"/>
        <end position="83"/>
    </location>
</feature>
<keyword evidence="3" id="KW-1185">Reference proteome</keyword>
<feature type="transmembrane region" description="Helical" evidence="1">
    <location>
        <begin position="328"/>
        <end position="346"/>
    </location>
</feature>
<keyword evidence="1" id="KW-0472">Membrane</keyword>
<organism evidence="2 3">
    <name type="scientific">Kribbella yunnanensis</name>
    <dbReference type="NCBI Taxonomy" id="190194"/>
    <lineage>
        <taxon>Bacteria</taxon>
        <taxon>Bacillati</taxon>
        <taxon>Actinomycetota</taxon>
        <taxon>Actinomycetes</taxon>
        <taxon>Propionibacteriales</taxon>
        <taxon>Kribbellaceae</taxon>
        <taxon>Kribbella</taxon>
    </lineage>
</organism>
<feature type="transmembrane region" description="Helical" evidence="1">
    <location>
        <begin position="160"/>
        <end position="180"/>
    </location>
</feature>
<dbReference type="RefSeq" id="WP_344145085.1">
    <property type="nucleotide sequence ID" value="NZ_BAAANF010000002.1"/>
</dbReference>
<reference evidence="2 3" key="1">
    <citation type="journal article" date="2019" name="Int. J. Syst. Evol. Microbiol.">
        <title>The Global Catalogue of Microorganisms (GCM) 10K type strain sequencing project: providing services to taxonomists for standard genome sequencing and annotation.</title>
        <authorList>
            <consortium name="The Broad Institute Genomics Platform"/>
            <consortium name="The Broad Institute Genome Sequencing Center for Infectious Disease"/>
            <person name="Wu L."/>
            <person name="Ma J."/>
        </authorList>
    </citation>
    <scope>NUCLEOTIDE SEQUENCE [LARGE SCALE GENOMIC DNA]</scope>
    <source>
        <strain evidence="2 3">JCM 14307</strain>
    </source>
</reference>
<sequence>MIWLTWRQFRVQFLVIAAVVLAAAVVLTATGPGLADDYRTFADSFIKNLAFARLNPVLYQVGLVLLYAVPPVIGAFWGAPLIARELETGTHRLVWGQSISRSRWLATKVGIGGLGTVALTGALSLAVTWWSNPIDKAINAGQESNLYLPRMFPVTFSGRGLVPIGYAVFAFALGVALGLVIRRTLVALAVTLAVVILVEVLAPTLIRPHLMAPTDQLIVATGDNVRGFMLSGPGPDPQVKQMEVATGAVGAWKISDETVDKAGKAQSTLPSWTMDCAPVPPSSATSGATPNSGAARSACFQRLADEGYRQHVRYFTADKFWALQWREFGLFLLLAFALTGFSFWRIRHDLS</sequence>
<evidence type="ECO:0000313" key="2">
    <source>
        <dbReference type="EMBL" id="GAA1667486.1"/>
    </source>
</evidence>
<dbReference type="EMBL" id="BAAANF010000002">
    <property type="protein sequence ID" value="GAA1667486.1"/>
    <property type="molecule type" value="Genomic_DNA"/>
</dbReference>